<reference evidence="1" key="1">
    <citation type="submission" date="2020-05" db="EMBL/GenBank/DDBJ databases">
        <authorList>
            <person name="Chiriac C."/>
            <person name="Salcher M."/>
            <person name="Ghai R."/>
            <person name="Kavagutti S V."/>
        </authorList>
    </citation>
    <scope>NUCLEOTIDE SEQUENCE</scope>
</reference>
<organism evidence="1">
    <name type="scientific">uncultured Caudovirales phage</name>
    <dbReference type="NCBI Taxonomy" id="2100421"/>
    <lineage>
        <taxon>Viruses</taxon>
        <taxon>Duplodnaviria</taxon>
        <taxon>Heunggongvirae</taxon>
        <taxon>Uroviricota</taxon>
        <taxon>Caudoviricetes</taxon>
        <taxon>Peduoviridae</taxon>
        <taxon>Maltschvirus</taxon>
        <taxon>Maltschvirus maltsch</taxon>
    </lineage>
</organism>
<protein>
    <submittedName>
        <fullName evidence="1">Uncharacterized protein</fullName>
    </submittedName>
</protein>
<evidence type="ECO:0000313" key="1">
    <source>
        <dbReference type="EMBL" id="CAB5194683.1"/>
    </source>
</evidence>
<sequence>MSDTDLKKLPSILGYVNLRELRNVVIASNVLQVVLDTVILPVLIQHDRWLVEPWNTRLTPFIGLVVSLLGAKALGKHYLKLAE</sequence>
<name>A0A6J7WIA0_9CAUD</name>
<gene>
    <name evidence="1" type="ORF">UFOVP178_25</name>
</gene>
<dbReference type="EMBL" id="LR798215">
    <property type="protein sequence ID" value="CAB5194683.1"/>
    <property type="molecule type" value="Genomic_DNA"/>
</dbReference>
<accession>A0A6J7WIA0</accession>
<proteinExistence type="predicted"/>